<reference evidence="2" key="1">
    <citation type="journal article" date="2020" name="Plant Biotechnol. J.">
        <title>The pomegranate (Punica granatum L.) draft genome dissects genetic divergence between soft- and hard-seeded cultivars.</title>
        <authorList>
            <person name="Luo X."/>
            <person name="Li H."/>
            <person name="Wu Z."/>
            <person name="Yao W."/>
            <person name="Zhao P."/>
            <person name="Cao D."/>
            <person name="Yu H."/>
            <person name="Li K."/>
            <person name="Poudel K."/>
            <person name="Zhao D."/>
            <person name="Zhang F."/>
            <person name="Xia X."/>
            <person name="Chen L."/>
            <person name="Wang Q."/>
            <person name="Jing D."/>
            <person name="Cao S."/>
        </authorList>
    </citation>
    <scope>NUCLEOTIDE SEQUENCE [LARGE SCALE GENOMIC DNA]</scope>
    <source>
        <strain evidence="2">cv. Tunisia</strain>
    </source>
</reference>
<dbReference type="PANTHER" id="PTHR47481:SF31">
    <property type="entry name" value="OS01G0873500 PROTEIN"/>
    <property type="match status" value="1"/>
</dbReference>
<evidence type="ECO:0000313" key="3">
    <source>
        <dbReference type="RefSeq" id="XP_031396826.1"/>
    </source>
</evidence>
<dbReference type="RefSeq" id="XP_031396826.1">
    <property type="nucleotide sequence ID" value="XM_031540966.1"/>
</dbReference>
<dbReference type="Pfam" id="PF14223">
    <property type="entry name" value="Retrotran_gag_2"/>
    <property type="match status" value="1"/>
</dbReference>
<keyword evidence="2" id="KW-1185">Reference proteome</keyword>
<dbReference type="OrthoDB" id="1912561at2759"/>
<gene>
    <name evidence="3" type="primary">LOC116207851</name>
</gene>
<name>A0A6P8DUB6_PUNGR</name>
<evidence type="ECO:0000256" key="1">
    <source>
        <dbReference type="SAM" id="MobiDB-lite"/>
    </source>
</evidence>
<dbReference type="AlphaFoldDB" id="A0A6P8DUB6"/>
<organism evidence="2 3">
    <name type="scientific">Punica granatum</name>
    <name type="common">Pomegranate</name>
    <dbReference type="NCBI Taxonomy" id="22663"/>
    <lineage>
        <taxon>Eukaryota</taxon>
        <taxon>Viridiplantae</taxon>
        <taxon>Streptophyta</taxon>
        <taxon>Embryophyta</taxon>
        <taxon>Tracheophyta</taxon>
        <taxon>Spermatophyta</taxon>
        <taxon>Magnoliopsida</taxon>
        <taxon>eudicotyledons</taxon>
        <taxon>Gunneridae</taxon>
        <taxon>Pentapetalae</taxon>
        <taxon>rosids</taxon>
        <taxon>malvids</taxon>
        <taxon>Myrtales</taxon>
        <taxon>Lythraceae</taxon>
        <taxon>Punica</taxon>
    </lineage>
</organism>
<dbReference type="Proteomes" id="UP000515151">
    <property type="component" value="Chromosome 1"/>
</dbReference>
<proteinExistence type="predicted"/>
<evidence type="ECO:0000313" key="2">
    <source>
        <dbReference type="Proteomes" id="UP000515151"/>
    </source>
</evidence>
<reference evidence="3" key="2">
    <citation type="submission" date="2025-08" db="UniProtKB">
        <authorList>
            <consortium name="RefSeq"/>
        </authorList>
    </citation>
    <scope>IDENTIFICATION</scope>
    <source>
        <tissue evidence="3">Leaf</tissue>
    </source>
</reference>
<dbReference type="GeneID" id="116207851"/>
<dbReference type="PANTHER" id="PTHR47481">
    <property type="match status" value="1"/>
</dbReference>
<accession>A0A6P8DUB6</accession>
<protein>
    <submittedName>
        <fullName evidence="3">Uncharacterized protein LOC116207851</fullName>
    </submittedName>
</protein>
<sequence>MADSISALTNSTSGTINSSQPHSLPATVSTEIINPNQLLPLPATVPTIPVKLNGNNYFFWQGIMSALLETYDLLGYVEGDIPAPEKTISRDGIIVPNPAFRQWVMRDKFALTCIILALTEEIGCNIVGLKTSREAWTALETMFLAQTAAQIDFLEQQWRNLRKEGKTVLKYINSVRQLATRFAQIGKPKSSEQINRAIVTGLGLDLEPLVLALSPSLTAMTTNELTNLLLHNESRRLSASTVTQSVMALT</sequence>
<feature type="region of interest" description="Disordered" evidence="1">
    <location>
        <begin position="1"/>
        <end position="23"/>
    </location>
</feature>